<dbReference type="AlphaFoldDB" id="A0A9W4T5B3"/>
<name>A0A9W4T5B3_9GLOM</name>
<reference evidence="1" key="1">
    <citation type="submission" date="2022-08" db="EMBL/GenBank/DDBJ databases">
        <authorList>
            <person name="Kallberg Y."/>
            <person name="Tangrot J."/>
            <person name="Rosling A."/>
        </authorList>
    </citation>
    <scope>NUCLEOTIDE SEQUENCE</scope>
    <source>
        <strain evidence="1">Wild A</strain>
    </source>
</reference>
<proteinExistence type="predicted"/>
<dbReference type="OrthoDB" id="2445789at2759"/>
<dbReference type="EMBL" id="CAMKVN010011530">
    <property type="protein sequence ID" value="CAI2194846.1"/>
    <property type="molecule type" value="Genomic_DNA"/>
</dbReference>
<organism evidence="1 2">
    <name type="scientific">Funneliformis geosporum</name>
    <dbReference type="NCBI Taxonomy" id="1117311"/>
    <lineage>
        <taxon>Eukaryota</taxon>
        <taxon>Fungi</taxon>
        <taxon>Fungi incertae sedis</taxon>
        <taxon>Mucoromycota</taxon>
        <taxon>Glomeromycotina</taxon>
        <taxon>Glomeromycetes</taxon>
        <taxon>Glomerales</taxon>
        <taxon>Glomeraceae</taxon>
        <taxon>Funneliformis</taxon>
    </lineage>
</organism>
<gene>
    <name evidence="1" type="ORF">FWILDA_LOCUS16780</name>
</gene>
<dbReference type="Proteomes" id="UP001153678">
    <property type="component" value="Unassembled WGS sequence"/>
</dbReference>
<evidence type="ECO:0000313" key="2">
    <source>
        <dbReference type="Proteomes" id="UP001153678"/>
    </source>
</evidence>
<accession>A0A9W4T5B3</accession>
<keyword evidence="2" id="KW-1185">Reference proteome</keyword>
<protein>
    <submittedName>
        <fullName evidence="1">17766_t:CDS:1</fullName>
    </submittedName>
</protein>
<comment type="caution">
    <text evidence="1">The sequence shown here is derived from an EMBL/GenBank/DDBJ whole genome shotgun (WGS) entry which is preliminary data.</text>
</comment>
<sequence length="131" mass="14913">TNSPSDDINYLNENIIFEEAKATVDNVKISINNITKKKISIKNLLNTERVLGKVKSNIYLYYLNTSNIYNNAELMASLLDSHYKELDFKLHDKFNESNPNNSPLAAKQLDLTIPLSNADAESSMYSQKEYC</sequence>
<evidence type="ECO:0000313" key="1">
    <source>
        <dbReference type="EMBL" id="CAI2194846.1"/>
    </source>
</evidence>
<feature type="non-terminal residue" evidence="1">
    <location>
        <position position="131"/>
    </location>
</feature>